<dbReference type="InterPro" id="IPR052698">
    <property type="entry name" value="MoCofactor_Util/Proc"/>
</dbReference>
<feature type="domain" description="XdhC Rossmann" evidence="2">
    <location>
        <begin position="110"/>
        <end position="247"/>
    </location>
</feature>
<dbReference type="InterPro" id="IPR003777">
    <property type="entry name" value="XdhC_CoxI"/>
</dbReference>
<dbReference type="Pfam" id="PF13478">
    <property type="entry name" value="XdhC_C"/>
    <property type="match status" value="1"/>
</dbReference>
<evidence type="ECO:0000313" key="4">
    <source>
        <dbReference type="Proteomes" id="UP001165393"/>
    </source>
</evidence>
<accession>A0AA42B8H1</accession>
<dbReference type="InterPro" id="IPR027051">
    <property type="entry name" value="XdhC_Rossmann_dom"/>
</dbReference>
<comment type="caution">
    <text evidence="3">The sequence shown here is derived from an EMBL/GenBank/DDBJ whole genome shotgun (WGS) entry which is preliminary data.</text>
</comment>
<dbReference type="Gene3D" id="3.40.50.720">
    <property type="entry name" value="NAD(P)-binding Rossmann-like Domain"/>
    <property type="match status" value="1"/>
</dbReference>
<sequence length="280" mass="31415">MNSLNWSDAILHCQHAGQGYVIATIIDAQGSTPRDGGSKMVIDDAHCYDTLGGGQLEFLVTQQARELLAANQSCQIMRPIPLAAEAAQCCGGNVLVMLECFAKVDWQINLFGAGHVAQALVKILAELPCQVNVIDSRAEYLQHFNAANCRVIHHADPTQTIAEYVDNSWNIIFTHDHQLDYKLCSELLRYDRWAFVGLIGSRTKAQRFHQRLKADGFEEQYLTCPIGLPDVRGKRPMEVAVSIAAQLQSLYYQEQPRHKRKSTSWRTIKKLIGSNQLESY</sequence>
<evidence type="ECO:0000259" key="1">
    <source>
        <dbReference type="Pfam" id="PF02625"/>
    </source>
</evidence>
<dbReference type="AlphaFoldDB" id="A0AA42B8H1"/>
<name>A0AA42B8H1_9GAMM</name>
<organism evidence="3 4">
    <name type="scientific">Echinimonas agarilytica</name>
    <dbReference type="NCBI Taxonomy" id="1215918"/>
    <lineage>
        <taxon>Bacteria</taxon>
        <taxon>Pseudomonadati</taxon>
        <taxon>Pseudomonadota</taxon>
        <taxon>Gammaproteobacteria</taxon>
        <taxon>Alteromonadales</taxon>
        <taxon>Echinimonadaceae</taxon>
        <taxon>Echinimonas</taxon>
    </lineage>
</organism>
<dbReference type="EMBL" id="JAMQGP010000004">
    <property type="protein sequence ID" value="MCM2680216.1"/>
    <property type="molecule type" value="Genomic_DNA"/>
</dbReference>
<dbReference type="SUPFAM" id="SSF51735">
    <property type="entry name" value="NAD(P)-binding Rossmann-fold domains"/>
    <property type="match status" value="1"/>
</dbReference>
<evidence type="ECO:0000259" key="2">
    <source>
        <dbReference type="Pfam" id="PF13478"/>
    </source>
</evidence>
<evidence type="ECO:0000313" key="3">
    <source>
        <dbReference type="EMBL" id="MCM2680216.1"/>
    </source>
</evidence>
<gene>
    <name evidence="3" type="primary">xdhC</name>
    <name evidence="3" type="ORF">NAF29_11115</name>
</gene>
<reference evidence="3 4" key="1">
    <citation type="journal article" date="2013" name="Antonie Van Leeuwenhoek">
        <title>Echinimonas agarilytica gen. nov., sp. nov., a new gammaproteobacterium isolated from the sea urchin Strongylocentrotus intermedius.</title>
        <authorList>
            <person name="Nedashkovskaya O.I."/>
            <person name="Stenkova A.M."/>
            <person name="Zhukova N.V."/>
            <person name="Van Trappen S."/>
            <person name="Lee J.S."/>
            <person name="Kim S.B."/>
        </authorList>
    </citation>
    <scope>NUCLEOTIDE SEQUENCE [LARGE SCALE GENOMIC DNA]</scope>
    <source>
        <strain evidence="3 4">KMM 6351</strain>
    </source>
</reference>
<keyword evidence="4" id="KW-1185">Reference proteome</keyword>
<dbReference type="PANTHER" id="PTHR30388:SF6">
    <property type="entry name" value="XANTHINE DEHYDROGENASE SUBUNIT A-RELATED"/>
    <property type="match status" value="1"/>
</dbReference>
<dbReference type="RefSeq" id="WP_251261636.1">
    <property type="nucleotide sequence ID" value="NZ_JAMQGP010000004.1"/>
</dbReference>
<dbReference type="InterPro" id="IPR014308">
    <property type="entry name" value="Xanthine_DH_XdhC"/>
</dbReference>
<dbReference type="InterPro" id="IPR036291">
    <property type="entry name" value="NAD(P)-bd_dom_sf"/>
</dbReference>
<dbReference type="NCBIfam" id="TIGR02964">
    <property type="entry name" value="xanthine_xdhC"/>
    <property type="match status" value="1"/>
</dbReference>
<dbReference type="PANTHER" id="PTHR30388">
    <property type="entry name" value="ALDEHYDE OXIDOREDUCTASE MOLYBDENUM COFACTOR ASSEMBLY PROTEIN"/>
    <property type="match status" value="1"/>
</dbReference>
<proteinExistence type="predicted"/>
<feature type="domain" description="XdhC- CoxI" evidence="1">
    <location>
        <begin position="14"/>
        <end position="74"/>
    </location>
</feature>
<protein>
    <submittedName>
        <fullName evidence="3">Xanthine dehydrogenase accessory protein XdhC</fullName>
    </submittedName>
</protein>
<dbReference type="Pfam" id="PF02625">
    <property type="entry name" value="XdhC_CoxI"/>
    <property type="match status" value="1"/>
</dbReference>
<dbReference type="Proteomes" id="UP001165393">
    <property type="component" value="Unassembled WGS sequence"/>
</dbReference>